<keyword evidence="1" id="KW-0472">Membrane</keyword>
<dbReference type="InterPro" id="IPR048147">
    <property type="entry name" value="CBO0543-like"/>
</dbReference>
<proteinExistence type="predicted"/>
<evidence type="ECO:0000313" key="3">
    <source>
        <dbReference type="Proteomes" id="UP000256304"/>
    </source>
</evidence>
<dbReference type="EMBL" id="QTTN01000038">
    <property type="protein sequence ID" value="REE68101.1"/>
    <property type="molecule type" value="Genomic_DNA"/>
</dbReference>
<organism evidence="2 3">
    <name type="scientific">Paenibacillus taihuensis</name>
    <dbReference type="NCBI Taxonomy" id="1156355"/>
    <lineage>
        <taxon>Bacteria</taxon>
        <taxon>Bacillati</taxon>
        <taxon>Bacillota</taxon>
        <taxon>Bacilli</taxon>
        <taxon>Bacillales</taxon>
        <taxon>Paenibacillaceae</taxon>
        <taxon>Paenibacillus</taxon>
    </lineage>
</organism>
<dbReference type="NCBIfam" id="NF041644">
    <property type="entry name" value="CBO0543_fam"/>
    <property type="match status" value="1"/>
</dbReference>
<reference evidence="2 3" key="1">
    <citation type="submission" date="2018-08" db="EMBL/GenBank/DDBJ databases">
        <title>Genomic Encyclopedia of Type Strains, Phase III (KMG-III): the genomes of soil and plant-associated and newly described type strains.</title>
        <authorList>
            <person name="Whitman W."/>
        </authorList>
    </citation>
    <scope>NUCLEOTIDE SEQUENCE [LARGE SCALE GENOMIC DNA]</scope>
    <source>
        <strain evidence="2 3">CGMCC 1.10966</strain>
    </source>
</reference>
<keyword evidence="3" id="KW-1185">Reference proteome</keyword>
<evidence type="ECO:0000256" key="1">
    <source>
        <dbReference type="SAM" id="Phobius"/>
    </source>
</evidence>
<dbReference type="Proteomes" id="UP000256304">
    <property type="component" value="Unassembled WGS sequence"/>
</dbReference>
<name>A0A3D9R1D4_9BACL</name>
<comment type="caution">
    <text evidence="2">The sequence shown here is derived from an EMBL/GenBank/DDBJ whole genome shotgun (WGS) entry which is preliminary data.</text>
</comment>
<feature type="transmembrane region" description="Helical" evidence="1">
    <location>
        <begin position="170"/>
        <end position="188"/>
    </location>
</feature>
<feature type="transmembrane region" description="Helical" evidence="1">
    <location>
        <begin position="77"/>
        <end position="100"/>
    </location>
</feature>
<keyword evidence="1" id="KW-0812">Transmembrane</keyword>
<feature type="transmembrane region" description="Helical" evidence="1">
    <location>
        <begin position="48"/>
        <end position="65"/>
    </location>
</feature>
<gene>
    <name evidence="2" type="ORF">A8990_13830</name>
</gene>
<evidence type="ECO:0000313" key="2">
    <source>
        <dbReference type="EMBL" id="REE68101.1"/>
    </source>
</evidence>
<sequence length="204" mass="24064">MGLLHAEGSPLMRGRTMQLSTSDAIRHLEEVLTMLNIHYWLKHDLFTFPWWVLLMTLIAPWMIWWKLVDKSRIAVILVYGLFMSILIIMLDEIGISFGLWSYPTQLIRILPGLYPVDFSFLPVAHMLLFQYFRNWRSFLIAVTITGAVFSFLGEPLFVWLDIYELNHWEYYYSFPIYIAKAILVKWLVESLMTRAVKHAGGKER</sequence>
<protein>
    <submittedName>
        <fullName evidence="2">Uncharacterized protein</fullName>
    </submittedName>
</protein>
<accession>A0A3D9R1D4</accession>
<feature type="transmembrane region" description="Helical" evidence="1">
    <location>
        <begin position="112"/>
        <end position="131"/>
    </location>
</feature>
<keyword evidence="1" id="KW-1133">Transmembrane helix</keyword>
<feature type="transmembrane region" description="Helical" evidence="1">
    <location>
        <begin position="138"/>
        <end position="158"/>
    </location>
</feature>
<dbReference type="AlphaFoldDB" id="A0A3D9R1D4"/>